<dbReference type="RefSeq" id="WP_132226204.1">
    <property type="nucleotide sequence ID" value="NZ_JANKBF010000003.1"/>
</dbReference>
<organism evidence="1 2">
    <name type="scientific">Longibaculum muris</name>
    <dbReference type="NCBI Taxonomy" id="1796628"/>
    <lineage>
        <taxon>Bacteria</taxon>
        <taxon>Bacillati</taxon>
        <taxon>Bacillota</taxon>
        <taxon>Erysipelotrichia</taxon>
        <taxon>Erysipelotrichales</taxon>
        <taxon>Coprobacillaceae</taxon>
        <taxon>Longibaculum</taxon>
    </lineage>
</organism>
<accession>A0A4R3Z630</accession>
<reference evidence="1 2" key="1">
    <citation type="submission" date="2019-03" db="EMBL/GenBank/DDBJ databases">
        <title>Genomic Encyclopedia of Type Strains, Phase IV (KMG-IV): sequencing the most valuable type-strain genomes for metagenomic binning, comparative biology and taxonomic classification.</title>
        <authorList>
            <person name="Goeker M."/>
        </authorList>
    </citation>
    <scope>NUCLEOTIDE SEQUENCE [LARGE SCALE GENOMIC DNA]</scope>
    <source>
        <strain evidence="1 2">DSM 29487</strain>
    </source>
</reference>
<evidence type="ECO:0008006" key="3">
    <source>
        <dbReference type="Google" id="ProtNLM"/>
    </source>
</evidence>
<dbReference type="Proteomes" id="UP000295515">
    <property type="component" value="Unassembled WGS sequence"/>
</dbReference>
<protein>
    <recommendedName>
        <fullName evidence="3">Pyridoxamine 5'-phosphate oxidase</fullName>
    </recommendedName>
</protein>
<gene>
    <name evidence="1" type="ORF">EDD60_102184</name>
</gene>
<proteinExistence type="predicted"/>
<evidence type="ECO:0000313" key="2">
    <source>
        <dbReference type="Proteomes" id="UP000295515"/>
    </source>
</evidence>
<evidence type="ECO:0000313" key="1">
    <source>
        <dbReference type="EMBL" id="TCW02219.1"/>
    </source>
</evidence>
<dbReference type="Gene3D" id="2.30.110.10">
    <property type="entry name" value="Electron Transport, Fmn-binding Protein, Chain A"/>
    <property type="match status" value="1"/>
</dbReference>
<dbReference type="InterPro" id="IPR012349">
    <property type="entry name" value="Split_barrel_FMN-bd"/>
</dbReference>
<dbReference type="SUPFAM" id="SSF50475">
    <property type="entry name" value="FMN-binding split barrel"/>
    <property type="match status" value="1"/>
</dbReference>
<dbReference type="AlphaFoldDB" id="A0A4R3Z630"/>
<dbReference type="EMBL" id="SMCQ01000002">
    <property type="protein sequence ID" value="TCW02219.1"/>
    <property type="molecule type" value="Genomic_DNA"/>
</dbReference>
<keyword evidence="2" id="KW-1185">Reference proteome</keyword>
<name>A0A4R3Z630_9FIRM</name>
<comment type="caution">
    <text evidence="1">The sequence shown here is derived from an EMBL/GenBank/DDBJ whole genome shotgun (WGS) entry which is preliminary data.</text>
</comment>
<dbReference type="GeneID" id="98914421"/>
<sequence>MSFIIKEGLFYFQTDITFHKCQDIQANKNVALCIDNIQIEGICKEIGHPLDHQDFCRDFKTHFLSSYENYSHLKNERLFVIKPTFIQRWNYIDERPIIEQLYINEEKYYEKQYLK</sequence>